<name>A0A8J8KAI5_9FLAO</name>
<proteinExistence type="predicted"/>
<dbReference type="SUPFAM" id="SSF50998">
    <property type="entry name" value="Quinoprotein alcohol dehydrogenase-like"/>
    <property type="match status" value="1"/>
</dbReference>
<dbReference type="PANTHER" id="PTHR24421">
    <property type="entry name" value="NITRATE/NITRITE SENSOR PROTEIN NARX-RELATED"/>
    <property type="match status" value="1"/>
</dbReference>
<keyword evidence="4" id="KW-0472">Membrane</keyword>
<keyword evidence="2 6" id="KW-0418">Kinase</keyword>
<dbReference type="InterPro" id="IPR003594">
    <property type="entry name" value="HATPase_dom"/>
</dbReference>
<dbReference type="GO" id="GO:0000155">
    <property type="term" value="F:phosphorelay sensor kinase activity"/>
    <property type="evidence" value="ECO:0007669"/>
    <property type="project" value="InterPro"/>
</dbReference>
<protein>
    <submittedName>
        <fullName evidence="6">Signal transduction histidine kinase/ligand-binding sensor domain-containing protein</fullName>
    </submittedName>
</protein>
<keyword evidence="3" id="KW-0902">Two-component regulatory system</keyword>
<keyword evidence="1" id="KW-0808">Transferase</keyword>
<dbReference type="Gene3D" id="1.20.5.1930">
    <property type="match status" value="1"/>
</dbReference>
<evidence type="ECO:0000256" key="3">
    <source>
        <dbReference type="ARBA" id="ARBA00023012"/>
    </source>
</evidence>
<evidence type="ECO:0000313" key="7">
    <source>
        <dbReference type="Proteomes" id="UP000610746"/>
    </source>
</evidence>
<organism evidence="6 7">
    <name type="scientific">Frigoriflavimonas asaccharolytica</name>
    <dbReference type="NCBI Taxonomy" id="2735899"/>
    <lineage>
        <taxon>Bacteria</taxon>
        <taxon>Pseudomonadati</taxon>
        <taxon>Bacteroidota</taxon>
        <taxon>Flavobacteriia</taxon>
        <taxon>Flavobacteriales</taxon>
        <taxon>Weeksellaceae</taxon>
        <taxon>Frigoriflavimonas</taxon>
    </lineage>
</organism>
<dbReference type="CDD" id="cd16917">
    <property type="entry name" value="HATPase_UhpB-NarQ-NarX-like"/>
    <property type="match status" value="1"/>
</dbReference>
<feature type="domain" description="Histidine kinase/HSP90-like ATPase" evidence="5">
    <location>
        <begin position="865"/>
        <end position="954"/>
    </location>
</feature>
<evidence type="ECO:0000259" key="5">
    <source>
        <dbReference type="SMART" id="SM00387"/>
    </source>
</evidence>
<dbReference type="InterPro" id="IPR011110">
    <property type="entry name" value="Reg_prop"/>
</dbReference>
<keyword evidence="4" id="KW-1133">Transmembrane helix</keyword>
<evidence type="ECO:0000256" key="4">
    <source>
        <dbReference type="SAM" id="Phobius"/>
    </source>
</evidence>
<dbReference type="PANTHER" id="PTHR24421:SF63">
    <property type="entry name" value="SENSOR HISTIDINE KINASE DESK"/>
    <property type="match status" value="1"/>
</dbReference>
<dbReference type="SUPFAM" id="SSF55874">
    <property type="entry name" value="ATPase domain of HSP90 chaperone/DNA topoisomerase II/histidine kinase"/>
    <property type="match status" value="1"/>
</dbReference>
<dbReference type="InterPro" id="IPR050482">
    <property type="entry name" value="Sensor_HK_TwoCompSys"/>
</dbReference>
<keyword evidence="7" id="KW-1185">Reference proteome</keyword>
<dbReference type="InterPro" id="IPR011047">
    <property type="entry name" value="Quinoprotein_ADH-like_sf"/>
</dbReference>
<dbReference type="GO" id="GO:0016020">
    <property type="term" value="C:membrane"/>
    <property type="evidence" value="ECO:0007669"/>
    <property type="project" value="InterPro"/>
</dbReference>
<dbReference type="Pfam" id="PF02518">
    <property type="entry name" value="HATPase_c"/>
    <property type="match status" value="1"/>
</dbReference>
<evidence type="ECO:0000256" key="1">
    <source>
        <dbReference type="ARBA" id="ARBA00022679"/>
    </source>
</evidence>
<dbReference type="Pfam" id="PF07730">
    <property type="entry name" value="HisKA_3"/>
    <property type="match status" value="1"/>
</dbReference>
<dbReference type="EMBL" id="JABSNO010000003">
    <property type="protein sequence ID" value="NRS91519.1"/>
    <property type="molecule type" value="Genomic_DNA"/>
</dbReference>
<dbReference type="InterPro" id="IPR036890">
    <property type="entry name" value="HATPase_C_sf"/>
</dbReference>
<dbReference type="Gene3D" id="2.130.10.10">
    <property type="entry name" value="YVTN repeat-like/Quinoprotein amine dehydrogenase"/>
    <property type="match status" value="3"/>
</dbReference>
<dbReference type="AlphaFoldDB" id="A0A8J8KAI5"/>
<dbReference type="Gene3D" id="3.30.565.10">
    <property type="entry name" value="Histidine kinase-like ATPase, C-terminal domain"/>
    <property type="match status" value="1"/>
</dbReference>
<dbReference type="InterPro" id="IPR015943">
    <property type="entry name" value="WD40/YVTN_repeat-like_dom_sf"/>
</dbReference>
<dbReference type="RefSeq" id="WP_173778144.1">
    <property type="nucleotide sequence ID" value="NZ_JABSNO010000003.1"/>
</dbReference>
<keyword evidence="4" id="KW-0812">Transmembrane</keyword>
<dbReference type="InterPro" id="IPR011712">
    <property type="entry name" value="Sig_transdc_His_kin_sub3_dim/P"/>
</dbReference>
<dbReference type="Pfam" id="PF07494">
    <property type="entry name" value="Reg_prop"/>
    <property type="match status" value="1"/>
</dbReference>
<reference evidence="6" key="1">
    <citation type="submission" date="2020-05" db="EMBL/GenBank/DDBJ databases">
        <title>Genomic Encyclopedia of Type Strains, Phase IV (KMG-V): Genome sequencing to study the core and pangenomes of soil and plant-associated prokaryotes.</title>
        <authorList>
            <person name="Whitman W."/>
        </authorList>
    </citation>
    <scope>NUCLEOTIDE SEQUENCE</scope>
    <source>
        <strain evidence="6">16F</strain>
    </source>
</reference>
<evidence type="ECO:0000256" key="2">
    <source>
        <dbReference type="ARBA" id="ARBA00022777"/>
    </source>
</evidence>
<evidence type="ECO:0000313" key="6">
    <source>
        <dbReference type="EMBL" id="NRS91519.1"/>
    </source>
</evidence>
<dbReference type="SMART" id="SM00387">
    <property type="entry name" value="HATPase_c"/>
    <property type="match status" value="1"/>
</dbReference>
<dbReference type="GO" id="GO:0046983">
    <property type="term" value="F:protein dimerization activity"/>
    <property type="evidence" value="ECO:0007669"/>
    <property type="project" value="InterPro"/>
</dbReference>
<comment type="caution">
    <text evidence="6">The sequence shown here is derived from an EMBL/GenBank/DDBJ whole genome shotgun (WGS) entry which is preliminary data.</text>
</comment>
<dbReference type="Proteomes" id="UP000610746">
    <property type="component" value="Unassembled WGS sequence"/>
</dbReference>
<sequence>MKYLFYFYILFFGQNFYAQNYNLTNSFSTKDGLPSNLVYQCLLDDEGFIWVATDNGISRFDGKRFINYTTKNGLPSNDVIQIIKQKDGSIWAICYKQAPSYFDVKLNQFVCLEKDKTVADVSNSLFNAIYPIRDNELFFMSNAGSFTVKDKYIENRKRLSKNQNNLSFYLKNQFVETIYTEKKVNNRKTTESKFYINNKHIGTIKEEFTDDVINSYFNNNSIYRFSPHKICKFNVKSIKNFQIEITNKKIEQSVKWFQFSKTKLSITCNDGTILIYDENTLKLLSIIKNKYNVNTAFVDDQNNVWIATLNNGLMYYTHKTIKKVNYAAKDITNFLCAKMSDDGKLYAGNYQGEIYMKDGKTEKQYFFNHTFKNNLWIRNIHFFPDKTIVVSDIGLNINFKKTLAILNDAKSTLNLKSSAKLNNETLILGTIAGLMKYDIATEKYSLLNFPKQRILNIKRKNNQIFYFSANDGLYEYDIISNQYQLIIPNILLQNDRIQYFEAGDNLGIWISTYKGNLYLVKNKKILKKFIGDPRIPINISYLLCIKNKLWIASKTGITILNFKNKADADITKLTTSDGLSSNTINFLDVKNDTVYAATDVGISKIPERNYHYRYRLFPKLIELKINGKVVSLANNFKLKSDQNNNSLELAGVDISGHFKNFQYSVNDSNFLNISGNFLNLKLNNGTTLLKIRAVDENNEIHQSEIQLKFEIQTPFFQSILFWSLLTFLFSGLLFMYYNRRKLEKQKIAFEKQLALEHQRNEITANLHDDLGASLSSLQINSAIAQKYLDKNPTEVKKILEKIEAQAKNISENIGDIIWSLKPSNDEFMSVSTRIKNITSEILGNADIHYGLLLDGSVDSEIKDFATRKNIILICKEAFNNILKHAHPNEVCVTLQKIEGNYVLEIEDDGIGFSEAAKKGNGIDNMKKRAEELGGTFELINHDGTKIIVSIPIIREKK</sequence>
<feature type="transmembrane region" description="Helical" evidence="4">
    <location>
        <begin position="715"/>
        <end position="737"/>
    </location>
</feature>
<gene>
    <name evidence="6" type="ORF">HNQ03_000586</name>
</gene>
<accession>A0A8J8KAI5</accession>